<reference evidence="2 3" key="1">
    <citation type="submission" date="2019-07" db="EMBL/GenBank/DDBJ databases">
        <authorList>
            <person name="Zhao L.H."/>
        </authorList>
    </citation>
    <scope>NUCLEOTIDE SEQUENCE [LARGE SCALE GENOMIC DNA]</scope>
    <source>
        <strain evidence="2 3">Co35</strain>
    </source>
</reference>
<dbReference type="PROSITE" id="PS51257">
    <property type="entry name" value="PROKAR_LIPOPROTEIN"/>
    <property type="match status" value="1"/>
</dbReference>
<evidence type="ECO:0008006" key="4">
    <source>
        <dbReference type="Google" id="ProtNLM"/>
    </source>
</evidence>
<feature type="chain" id="PRO_5038513774" description="DUF4352 domain-containing protein" evidence="1">
    <location>
        <begin position="24"/>
        <end position="199"/>
    </location>
</feature>
<feature type="signal peptide" evidence="1">
    <location>
        <begin position="1"/>
        <end position="23"/>
    </location>
</feature>
<proteinExistence type="predicted"/>
<dbReference type="AlphaFoldDB" id="A0A554SGJ5"/>
<accession>A0A554SGJ5</accession>
<dbReference type="Proteomes" id="UP000316988">
    <property type="component" value="Unassembled WGS sequence"/>
</dbReference>
<organism evidence="2 3">
    <name type="scientific">Aeromicrobium piscarium</name>
    <dbReference type="NCBI Taxonomy" id="2590901"/>
    <lineage>
        <taxon>Bacteria</taxon>
        <taxon>Bacillati</taxon>
        <taxon>Actinomycetota</taxon>
        <taxon>Actinomycetes</taxon>
        <taxon>Propionibacteriales</taxon>
        <taxon>Nocardioidaceae</taxon>
        <taxon>Aeromicrobium</taxon>
    </lineage>
</organism>
<dbReference type="RefSeq" id="WP_143911595.1">
    <property type="nucleotide sequence ID" value="NZ_VLNT01000002.1"/>
</dbReference>
<gene>
    <name evidence="2" type="ORF">FNM00_03330</name>
</gene>
<evidence type="ECO:0000313" key="2">
    <source>
        <dbReference type="EMBL" id="TSD65472.1"/>
    </source>
</evidence>
<keyword evidence="3" id="KW-1185">Reference proteome</keyword>
<keyword evidence="1" id="KW-0732">Signal</keyword>
<protein>
    <recommendedName>
        <fullName evidence="4">DUF4352 domain-containing protein</fullName>
    </recommendedName>
</protein>
<dbReference type="EMBL" id="VLNT01000002">
    <property type="protein sequence ID" value="TSD65472.1"/>
    <property type="molecule type" value="Genomic_DNA"/>
</dbReference>
<evidence type="ECO:0000313" key="3">
    <source>
        <dbReference type="Proteomes" id="UP000316988"/>
    </source>
</evidence>
<comment type="caution">
    <text evidence="2">The sequence shown here is derived from an EMBL/GenBank/DDBJ whole genome shotgun (WGS) entry which is preliminary data.</text>
</comment>
<evidence type="ECO:0000256" key="1">
    <source>
        <dbReference type="SAM" id="SignalP"/>
    </source>
</evidence>
<name>A0A554SGJ5_9ACTN</name>
<sequence>MSRTPWYVGTMLALALVASGCSGGDDEEEPTGLEVPDGVTLNEGGTELDLGESATVAYPEDAEDATALTVTVTAVDTGDIADFSLFSLSEEDAASSPRYVRVTVVNEGPGTPGTTSLPIFAHTDDRTLLTANSIVGSFEPCPPTPVPADLEAGEEIEQCLVYLLPADRQVESIDLQVTDAASAIRWTVPAPEDTPAPEE</sequence>
<dbReference type="OrthoDB" id="3783044at2"/>